<protein>
    <recommendedName>
        <fullName evidence="4">Integral membrane protein CcmA involved in cell shape determination</fullName>
    </recommendedName>
</protein>
<dbReference type="PANTHER" id="PTHR35024:SF4">
    <property type="entry name" value="POLYMER-FORMING CYTOSKELETAL PROTEIN"/>
    <property type="match status" value="1"/>
</dbReference>
<dbReference type="EMBL" id="LBWS01000053">
    <property type="protein sequence ID" value="KKR13102.1"/>
    <property type="molecule type" value="Genomic_DNA"/>
</dbReference>
<proteinExistence type="inferred from homology"/>
<gene>
    <name evidence="2" type="ORF">UT42_C0053G0003</name>
</gene>
<dbReference type="AlphaFoldDB" id="A0A0G0RHI5"/>
<evidence type="ECO:0000256" key="1">
    <source>
        <dbReference type="ARBA" id="ARBA00044755"/>
    </source>
</evidence>
<comment type="caution">
    <text evidence="2">The sequence shown here is derived from an EMBL/GenBank/DDBJ whole genome shotgun (WGS) entry which is preliminary data.</text>
</comment>
<comment type="similarity">
    <text evidence="1">Belongs to the bactofilin family.</text>
</comment>
<sequence>MFMFKKDKSGGNVNTKDVETIIGSSVKVEGDFVCQGNMVIDGEVKGNVKTRGMLRIGEKAMIIASIGASSAKISGQVRGNVTVDDYLEITRSAKIFGDIEASRLSVAEGALLNGRCTMVIKEGKQARAKIAAQKEEDESGTAEEK</sequence>
<dbReference type="Pfam" id="PF04519">
    <property type="entry name" value="Bactofilin"/>
    <property type="match status" value="1"/>
</dbReference>
<dbReference type="Proteomes" id="UP000034048">
    <property type="component" value="Unassembled WGS sequence"/>
</dbReference>
<name>A0A0G0RHI5_9BACT</name>
<dbReference type="PANTHER" id="PTHR35024">
    <property type="entry name" value="HYPOTHETICAL CYTOSOLIC PROTEIN"/>
    <property type="match status" value="1"/>
</dbReference>
<organism evidence="2 3">
    <name type="scientific">Candidatus Falkowbacteria bacterium GW2011_GWA2_39_24</name>
    <dbReference type="NCBI Taxonomy" id="1618634"/>
    <lineage>
        <taxon>Bacteria</taxon>
        <taxon>Candidatus Falkowiibacteriota</taxon>
    </lineage>
</organism>
<dbReference type="InterPro" id="IPR007607">
    <property type="entry name" value="BacA/B"/>
</dbReference>
<evidence type="ECO:0008006" key="4">
    <source>
        <dbReference type="Google" id="ProtNLM"/>
    </source>
</evidence>
<evidence type="ECO:0000313" key="2">
    <source>
        <dbReference type="EMBL" id="KKR13102.1"/>
    </source>
</evidence>
<accession>A0A0G0RHI5</accession>
<reference evidence="2 3" key="1">
    <citation type="journal article" date="2015" name="Nature">
        <title>rRNA introns, odd ribosomes, and small enigmatic genomes across a large radiation of phyla.</title>
        <authorList>
            <person name="Brown C.T."/>
            <person name="Hug L.A."/>
            <person name="Thomas B.C."/>
            <person name="Sharon I."/>
            <person name="Castelle C.J."/>
            <person name="Singh A."/>
            <person name="Wilkins M.J."/>
            <person name="Williams K.H."/>
            <person name="Banfield J.F."/>
        </authorList>
    </citation>
    <scope>NUCLEOTIDE SEQUENCE [LARGE SCALE GENOMIC DNA]</scope>
</reference>
<evidence type="ECO:0000313" key="3">
    <source>
        <dbReference type="Proteomes" id="UP000034048"/>
    </source>
</evidence>